<evidence type="ECO:0000313" key="2">
    <source>
        <dbReference type="Proteomes" id="UP000287166"/>
    </source>
</evidence>
<gene>
    <name evidence="1" type="ORF">SCP_0309050</name>
</gene>
<reference evidence="1 2" key="1">
    <citation type="journal article" date="2018" name="Sci. Rep.">
        <title>Genome sequence of the cauliflower mushroom Sparassis crispa (Hanabiratake) and its association with beneficial usage.</title>
        <authorList>
            <person name="Kiyama R."/>
            <person name="Furutani Y."/>
            <person name="Kawaguchi K."/>
            <person name="Nakanishi T."/>
        </authorList>
    </citation>
    <scope>NUCLEOTIDE SEQUENCE [LARGE SCALE GENOMIC DNA]</scope>
</reference>
<name>A0A401GG70_9APHY</name>
<evidence type="ECO:0000313" key="1">
    <source>
        <dbReference type="EMBL" id="GBE81178.1"/>
    </source>
</evidence>
<protein>
    <submittedName>
        <fullName evidence="1">Uncharacterized protein</fullName>
    </submittedName>
</protein>
<dbReference type="Proteomes" id="UP000287166">
    <property type="component" value="Unassembled WGS sequence"/>
</dbReference>
<accession>A0A401GG70</accession>
<dbReference type="AlphaFoldDB" id="A0A401GG70"/>
<dbReference type="EMBL" id="BFAD01000003">
    <property type="protein sequence ID" value="GBE81178.1"/>
    <property type="molecule type" value="Genomic_DNA"/>
</dbReference>
<keyword evidence="2" id="KW-1185">Reference proteome</keyword>
<comment type="caution">
    <text evidence="1">The sequence shown here is derived from an EMBL/GenBank/DDBJ whole genome shotgun (WGS) entry which is preliminary data.</text>
</comment>
<sequence>MSATPTTTTLTTTIITTTTNTPTQALPNASKGKMAAVAAAGRKRKLTLMNGEELDLQQVNAIAPVRPEVVEAMKLRIIELEDQLAAKSPAKRARTIAAADVTMELEAGPSTTPASLTKADEKKRKIHLKKIFDRLKKECKAVSCKFQGAPKTIKIEEVFEVDEFNAIFAGKGRLIQPTPENKPKSTVTIMDFNTAQVQVLFGDELKALKGNRWSRGGVPVRTFGAGFGGLGSSFSKSVKQGPCDVEILRLDVNYSKNGMKCTLKFDVGDVGDGSGYDSDEWY</sequence>
<proteinExistence type="predicted"/>
<dbReference type="RefSeq" id="XP_027612091.1">
    <property type="nucleotide sequence ID" value="XM_027756290.1"/>
</dbReference>
<dbReference type="OrthoDB" id="2743634at2759"/>
<organism evidence="1 2">
    <name type="scientific">Sparassis crispa</name>
    <dbReference type="NCBI Taxonomy" id="139825"/>
    <lineage>
        <taxon>Eukaryota</taxon>
        <taxon>Fungi</taxon>
        <taxon>Dikarya</taxon>
        <taxon>Basidiomycota</taxon>
        <taxon>Agaricomycotina</taxon>
        <taxon>Agaricomycetes</taxon>
        <taxon>Polyporales</taxon>
        <taxon>Sparassidaceae</taxon>
        <taxon>Sparassis</taxon>
    </lineage>
</organism>
<dbReference type="GeneID" id="38778095"/>
<dbReference type="InParanoid" id="A0A401GG70"/>